<comment type="caution">
    <text evidence="1">The sequence shown here is derived from an EMBL/GenBank/DDBJ whole genome shotgun (WGS) entry which is preliminary data.</text>
</comment>
<name>A0A6B3C1X7_9ACTN</name>
<proteinExistence type="predicted"/>
<reference evidence="1" key="1">
    <citation type="submission" date="2020-01" db="EMBL/GenBank/DDBJ databases">
        <title>Insect and environment-associated Actinomycetes.</title>
        <authorList>
            <person name="Currrie C."/>
            <person name="Chevrette M."/>
            <person name="Carlson C."/>
            <person name="Stubbendieck R."/>
            <person name="Wendt-Pienkowski E."/>
        </authorList>
    </citation>
    <scope>NUCLEOTIDE SEQUENCE</scope>
    <source>
        <strain evidence="1">SID12501</strain>
    </source>
</reference>
<protein>
    <recommendedName>
        <fullName evidence="2">Helix-turn-helix domain-containing protein</fullName>
    </recommendedName>
</protein>
<gene>
    <name evidence="1" type="ORF">G3I71_32725</name>
</gene>
<dbReference type="RefSeq" id="WP_164320327.1">
    <property type="nucleotide sequence ID" value="NZ_JAAGLU010000032.1"/>
</dbReference>
<sequence length="66" mass="6926">MESQNIRPGHLTAHQTARVLGVTLGGVRLLVHRGQLDRAGGSARQPWYAAEAVAALAANRAARNAA</sequence>
<organism evidence="1">
    <name type="scientific">Streptomyces sp. SID12501</name>
    <dbReference type="NCBI Taxonomy" id="2706042"/>
    <lineage>
        <taxon>Bacteria</taxon>
        <taxon>Bacillati</taxon>
        <taxon>Actinomycetota</taxon>
        <taxon>Actinomycetes</taxon>
        <taxon>Kitasatosporales</taxon>
        <taxon>Streptomycetaceae</taxon>
        <taxon>Streptomyces</taxon>
    </lineage>
</organism>
<dbReference type="EMBL" id="JAAGLU010000032">
    <property type="protein sequence ID" value="NEC90462.1"/>
    <property type="molecule type" value="Genomic_DNA"/>
</dbReference>
<dbReference type="AlphaFoldDB" id="A0A6B3C1X7"/>
<evidence type="ECO:0000313" key="1">
    <source>
        <dbReference type="EMBL" id="NEC90462.1"/>
    </source>
</evidence>
<accession>A0A6B3C1X7</accession>
<evidence type="ECO:0008006" key="2">
    <source>
        <dbReference type="Google" id="ProtNLM"/>
    </source>
</evidence>